<proteinExistence type="predicted"/>
<accession>A0ACC2NQI7</accession>
<name>A0ACC2NQI7_9HYME</name>
<dbReference type="EMBL" id="CM056743">
    <property type="protein sequence ID" value="KAJ8671805.1"/>
    <property type="molecule type" value="Genomic_DNA"/>
</dbReference>
<gene>
    <name evidence="1" type="ORF">QAD02_003064</name>
</gene>
<organism evidence="1 2">
    <name type="scientific">Eretmocerus hayati</name>
    <dbReference type="NCBI Taxonomy" id="131215"/>
    <lineage>
        <taxon>Eukaryota</taxon>
        <taxon>Metazoa</taxon>
        <taxon>Ecdysozoa</taxon>
        <taxon>Arthropoda</taxon>
        <taxon>Hexapoda</taxon>
        <taxon>Insecta</taxon>
        <taxon>Pterygota</taxon>
        <taxon>Neoptera</taxon>
        <taxon>Endopterygota</taxon>
        <taxon>Hymenoptera</taxon>
        <taxon>Apocrita</taxon>
        <taxon>Proctotrupomorpha</taxon>
        <taxon>Chalcidoidea</taxon>
        <taxon>Aphelinidae</taxon>
        <taxon>Aphelininae</taxon>
        <taxon>Eretmocerus</taxon>
    </lineage>
</organism>
<sequence length="122" mass="12981">MIQSALEGAREAIQNIGGRKNVSIPRIMAIPSKVGGYSPFLLPLFAGLSATGALAGGAANIAKTINEARAARKQLDESQRHNKTMEAIALGKGLYLRPYKSGLGLAIKPHAKKRTKKVNFLT</sequence>
<keyword evidence="2" id="KW-1185">Reference proteome</keyword>
<evidence type="ECO:0000313" key="2">
    <source>
        <dbReference type="Proteomes" id="UP001239111"/>
    </source>
</evidence>
<comment type="caution">
    <text evidence="1">The sequence shown here is derived from an EMBL/GenBank/DDBJ whole genome shotgun (WGS) entry which is preliminary data.</text>
</comment>
<reference evidence="1" key="1">
    <citation type="submission" date="2023-04" db="EMBL/GenBank/DDBJ databases">
        <title>A chromosome-level genome assembly of the parasitoid wasp Eretmocerus hayati.</title>
        <authorList>
            <person name="Zhong Y."/>
            <person name="Liu S."/>
            <person name="Liu Y."/>
        </authorList>
    </citation>
    <scope>NUCLEOTIDE SEQUENCE</scope>
    <source>
        <strain evidence="1">ZJU_SS_LIU_2023</strain>
    </source>
</reference>
<protein>
    <submittedName>
        <fullName evidence="1">Uncharacterized protein</fullName>
    </submittedName>
</protein>
<dbReference type="Proteomes" id="UP001239111">
    <property type="component" value="Chromosome 3"/>
</dbReference>
<evidence type="ECO:0000313" key="1">
    <source>
        <dbReference type="EMBL" id="KAJ8671805.1"/>
    </source>
</evidence>